<sequence length="158" mass="16987">MRADTLLATALLAELVSPSPELWIVSAWISDVEILDNAHAGFSAVLDESSASACHLSTILGLIANTGARVHIVTRPGPHSGTFVSRVRALVRNPERLHVVFDSRVHEKTICGRNWILSGSMNFTVNGLGSNKEQVTYTVGGGRADQAHLDFTEQWGAA</sequence>
<accession>A0AA97M1C4</accession>
<dbReference type="Proteomes" id="UP000265719">
    <property type="component" value="Chromosome"/>
</dbReference>
<reference evidence="1" key="1">
    <citation type="submission" date="2020-10" db="EMBL/GenBank/DDBJ databases">
        <title>De novo genome project of the cellulose decomposer Thermobifida halotolerans type strain.</title>
        <authorList>
            <person name="Nagy I."/>
            <person name="Horvath B."/>
            <person name="Kukolya J."/>
            <person name="Nagy I."/>
            <person name="Orsini M."/>
        </authorList>
    </citation>
    <scope>NUCLEOTIDE SEQUENCE</scope>
    <source>
        <strain evidence="1">DSM 44931</strain>
    </source>
</reference>
<dbReference type="NCBIfam" id="NF041068">
    <property type="entry name" value="DpdK"/>
    <property type="match status" value="1"/>
</dbReference>
<protein>
    <submittedName>
        <fullName evidence="1">Phosphatidylserine/phosphatidylglycerophosphate/ cardiolipin synthase family protein</fullName>
    </submittedName>
</protein>
<dbReference type="SUPFAM" id="SSF56024">
    <property type="entry name" value="Phospholipase D/nuclease"/>
    <property type="match status" value="1"/>
</dbReference>
<evidence type="ECO:0000313" key="2">
    <source>
        <dbReference type="Proteomes" id="UP000265719"/>
    </source>
</evidence>
<organism evidence="1 2">
    <name type="scientific">Thermobifida halotolerans</name>
    <dbReference type="NCBI Taxonomy" id="483545"/>
    <lineage>
        <taxon>Bacteria</taxon>
        <taxon>Bacillati</taxon>
        <taxon>Actinomycetota</taxon>
        <taxon>Actinomycetes</taxon>
        <taxon>Streptosporangiales</taxon>
        <taxon>Nocardiopsidaceae</taxon>
        <taxon>Thermobifida</taxon>
    </lineage>
</organism>
<dbReference type="AlphaFoldDB" id="A0AA97M1C4"/>
<dbReference type="KEGG" id="thao:NI17_008030"/>
<dbReference type="EMBL" id="CP063196">
    <property type="protein sequence ID" value="UOE21933.1"/>
    <property type="molecule type" value="Genomic_DNA"/>
</dbReference>
<proteinExistence type="predicted"/>
<evidence type="ECO:0000313" key="1">
    <source>
        <dbReference type="EMBL" id="UOE21933.1"/>
    </source>
</evidence>
<dbReference type="Gene3D" id="3.30.870.10">
    <property type="entry name" value="Endonuclease Chain A"/>
    <property type="match status" value="1"/>
</dbReference>
<name>A0AA97M1C4_9ACTN</name>
<keyword evidence="2" id="KW-1185">Reference proteome</keyword>
<gene>
    <name evidence="1" type="ORF">NI17_008030</name>
</gene>